<evidence type="ECO:0000313" key="4">
    <source>
        <dbReference type="Proteomes" id="UP000612055"/>
    </source>
</evidence>
<sequence>MAISQRGASRAACGPLARRAKSQRMLQPRMVRKQVGEADNAAAAGSETALAEKDAEIQSLRMVIEKNKMEIEKNNTEVKTVRKALTTIFLWGVALVVLFWGTEPLPAVLLSISPAQEVVQAITALAWEVTQDWWELKKDA</sequence>
<accession>A0A835XVC7</accession>
<gene>
    <name evidence="3" type="ORF">HYH03_010810</name>
</gene>
<keyword evidence="2" id="KW-1133">Transmembrane helix</keyword>
<protein>
    <submittedName>
        <fullName evidence="3">Uncharacterized protein</fullName>
    </submittedName>
</protein>
<dbReference type="Proteomes" id="UP000612055">
    <property type="component" value="Unassembled WGS sequence"/>
</dbReference>
<comment type="caution">
    <text evidence="3">The sequence shown here is derived from an EMBL/GenBank/DDBJ whole genome shotgun (WGS) entry which is preliminary data.</text>
</comment>
<evidence type="ECO:0000256" key="1">
    <source>
        <dbReference type="SAM" id="MobiDB-lite"/>
    </source>
</evidence>
<keyword evidence="2" id="KW-0812">Transmembrane</keyword>
<feature type="region of interest" description="Disordered" evidence="1">
    <location>
        <begin position="1"/>
        <end position="25"/>
    </location>
</feature>
<organism evidence="3 4">
    <name type="scientific">Edaphochlamys debaryana</name>
    <dbReference type="NCBI Taxonomy" id="47281"/>
    <lineage>
        <taxon>Eukaryota</taxon>
        <taxon>Viridiplantae</taxon>
        <taxon>Chlorophyta</taxon>
        <taxon>core chlorophytes</taxon>
        <taxon>Chlorophyceae</taxon>
        <taxon>CS clade</taxon>
        <taxon>Chlamydomonadales</taxon>
        <taxon>Chlamydomonadales incertae sedis</taxon>
        <taxon>Edaphochlamys</taxon>
    </lineage>
</organism>
<dbReference type="EMBL" id="JAEHOE010000058">
    <property type="protein sequence ID" value="KAG2490893.1"/>
    <property type="molecule type" value="Genomic_DNA"/>
</dbReference>
<evidence type="ECO:0000256" key="2">
    <source>
        <dbReference type="SAM" id="Phobius"/>
    </source>
</evidence>
<reference evidence="3" key="1">
    <citation type="journal article" date="2020" name="bioRxiv">
        <title>Comparative genomics of Chlamydomonas.</title>
        <authorList>
            <person name="Craig R.J."/>
            <person name="Hasan A.R."/>
            <person name="Ness R.W."/>
            <person name="Keightley P.D."/>
        </authorList>
    </citation>
    <scope>NUCLEOTIDE SEQUENCE</scope>
    <source>
        <strain evidence="3">CCAP 11/70</strain>
    </source>
</reference>
<feature type="transmembrane region" description="Helical" evidence="2">
    <location>
        <begin position="84"/>
        <end position="101"/>
    </location>
</feature>
<evidence type="ECO:0000313" key="3">
    <source>
        <dbReference type="EMBL" id="KAG2490893.1"/>
    </source>
</evidence>
<proteinExistence type="predicted"/>
<dbReference type="AlphaFoldDB" id="A0A835XVC7"/>
<keyword evidence="4" id="KW-1185">Reference proteome</keyword>
<keyword evidence="2" id="KW-0472">Membrane</keyword>
<name>A0A835XVC7_9CHLO</name>